<feature type="compositionally biased region" description="Basic and acidic residues" evidence="1">
    <location>
        <begin position="49"/>
        <end position="62"/>
    </location>
</feature>
<accession>A0ABR1RA31</accession>
<comment type="caution">
    <text evidence="3">The sequence shown here is derived from an EMBL/GenBank/DDBJ whole genome shotgun (WGS) entry which is preliminary data.</text>
</comment>
<keyword evidence="2" id="KW-0732">Signal</keyword>
<name>A0ABR1RA31_9PEZI</name>
<feature type="compositionally biased region" description="Low complexity" evidence="1">
    <location>
        <begin position="66"/>
        <end position="79"/>
    </location>
</feature>
<evidence type="ECO:0000313" key="4">
    <source>
        <dbReference type="Proteomes" id="UP001396898"/>
    </source>
</evidence>
<reference evidence="3 4" key="1">
    <citation type="submission" date="2023-01" db="EMBL/GenBank/DDBJ databases">
        <title>Analysis of 21 Apiospora genomes using comparative genomics revels a genus with tremendous synthesis potential of carbohydrate active enzymes and secondary metabolites.</title>
        <authorList>
            <person name="Sorensen T."/>
        </authorList>
    </citation>
    <scope>NUCLEOTIDE SEQUENCE [LARGE SCALE GENOMIC DNA]</scope>
    <source>
        <strain evidence="3 4">CBS 20057</strain>
    </source>
</reference>
<organism evidence="3 4">
    <name type="scientific">Apiospora marii</name>
    <dbReference type="NCBI Taxonomy" id="335849"/>
    <lineage>
        <taxon>Eukaryota</taxon>
        <taxon>Fungi</taxon>
        <taxon>Dikarya</taxon>
        <taxon>Ascomycota</taxon>
        <taxon>Pezizomycotina</taxon>
        <taxon>Sordariomycetes</taxon>
        <taxon>Xylariomycetidae</taxon>
        <taxon>Amphisphaeriales</taxon>
        <taxon>Apiosporaceae</taxon>
        <taxon>Apiospora</taxon>
    </lineage>
</organism>
<evidence type="ECO:0000256" key="1">
    <source>
        <dbReference type="SAM" id="MobiDB-lite"/>
    </source>
</evidence>
<feature type="chain" id="PRO_5045832794" evidence="2">
    <location>
        <begin position="20"/>
        <end position="140"/>
    </location>
</feature>
<proteinExistence type="predicted"/>
<evidence type="ECO:0000256" key="2">
    <source>
        <dbReference type="SAM" id="SignalP"/>
    </source>
</evidence>
<evidence type="ECO:0000313" key="3">
    <source>
        <dbReference type="EMBL" id="KAK8005951.1"/>
    </source>
</evidence>
<feature type="signal peptide" evidence="2">
    <location>
        <begin position="1"/>
        <end position="19"/>
    </location>
</feature>
<sequence>MHKYLIAALLLAIHANALAVPRPQAAGAGEVVQPPPSQDRPVQQSNEEDVYHLHTYDTRDDGGSTQPAAASADGQAPDANTLWKGHGGKGYGGGGAGGGYGGGYANGGGSVCVGGAGSIGGAGGGAGGGGGGGGGYGGNY</sequence>
<keyword evidence="4" id="KW-1185">Reference proteome</keyword>
<gene>
    <name evidence="3" type="ORF">PG991_012248</name>
</gene>
<dbReference type="EMBL" id="JAQQWI010000017">
    <property type="protein sequence ID" value="KAK8005951.1"/>
    <property type="molecule type" value="Genomic_DNA"/>
</dbReference>
<dbReference type="Proteomes" id="UP001396898">
    <property type="component" value="Unassembled WGS sequence"/>
</dbReference>
<feature type="region of interest" description="Disordered" evidence="1">
    <location>
        <begin position="27"/>
        <end position="88"/>
    </location>
</feature>
<protein>
    <submittedName>
        <fullName evidence="3">Uncharacterized protein</fullName>
    </submittedName>
</protein>